<feature type="domain" description="IclR-ED" evidence="5">
    <location>
        <begin position="81"/>
        <end position="235"/>
    </location>
</feature>
<dbReference type="Proteomes" id="UP000672097">
    <property type="component" value="Unassembled WGS sequence"/>
</dbReference>
<evidence type="ECO:0000256" key="1">
    <source>
        <dbReference type="ARBA" id="ARBA00023015"/>
    </source>
</evidence>
<evidence type="ECO:0000256" key="3">
    <source>
        <dbReference type="ARBA" id="ARBA00023163"/>
    </source>
</evidence>
<gene>
    <name evidence="6" type="ORF">KAK11_19315</name>
</gene>
<evidence type="ECO:0000256" key="2">
    <source>
        <dbReference type="ARBA" id="ARBA00023125"/>
    </source>
</evidence>
<dbReference type="Gene3D" id="3.30.450.40">
    <property type="match status" value="2"/>
</dbReference>
<dbReference type="Gene3D" id="1.10.10.10">
    <property type="entry name" value="Winged helix-like DNA-binding domain superfamily/Winged helix DNA-binding domain"/>
    <property type="match status" value="1"/>
</dbReference>
<proteinExistence type="predicted"/>
<keyword evidence="2" id="KW-0238">DNA-binding</keyword>
<dbReference type="InterPro" id="IPR036390">
    <property type="entry name" value="WH_DNA-bd_sf"/>
</dbReference>
<dbReference type="PANTHER" id="PTHR30136">
    <property type="entry name" value="HELIX-TURN-HELIX TRANSCRIPTIONAL REGULATOR, ICLR FAMILY"/>
    <property type="match status" value="1"/>
</dbReference>
<dbReference type="EMBL" id="JAGQDG010000008">
    <property type="protein sequence ID" value="MBQ0937484.1"/>
    <property type="molecule type" value="Genomic_DNA"/>
</dbReference>
<evidence type="ECO:0000259" key="4">
    <source>
        <dbReference type="PROSITE" id="PS51077"/>
    </source>
</evidence>
<keyword evidence="3" id="KW-0804">Transcription</keyword>
<comment type="caution">
    <text evidence="6">The sequence shown here is derived from an EMBL/GenBank/DDBJ whole genome shotgun (WGS) entry which is preliminary data.</text>
</comment>
<reference evidence="6 7" key="1">
    <citation type="submission" date="2021-04" db="EMBL/GenBank/DDBJ databases">
        <title>The genome sequence of type strain Ideonella paludis KCTC 32238.</title>
        <authorList>
            <person name="Liu Y."/>
        </authorList>
    </citation>
    <scope>NUCLEOTIDE SEQUENCE [LARGE SCALE GENOMIC DNA]</scope>
    <source>
        <strain evidence="6 7">KCTC 32238</strain>
    </source>
</reference>
<evidence type="ECO:0000259" key="5">
    <source>
        <dbReference type="PROSITE" id="PS51078"/>
    </source>
</evidence>
<dbReference type="Pfam" id="PF01614">
    <property type="entry name" value="IclR_C"/>
    <property type="match status" value="1"/>
</dbReference>
<dbReference type="InterPro" id="IPR014757">
    <property type="entry name" value="Tscrpt_reg_IclR_C"/>
</dbReference>
<dbReference type="Pfam" id="PF09339">
    <property type="entry name" value="HTH_IclR"/>
    <property type="match status" value="1"/>
</dbReference>
<evidence type="ECO:0000313" key="6">
    <source>
        <dbReference type="EMBL" id="MBQ0937484.1"/>
    </source>
</evidence>
<name>A0ABS5E2E8_9BURK</name>
<accession>A0ABS5E2E8</accession>
<feature type="domain" description="HTH iclR-type" evidence="4">
    <location>
        <begin position="20"/>
        <end position="80"/>
    </location>
</feature>
<dbReference type="SUPFAM" id="SSF55781">
    <property type="entry name" value="GAF domain-like"/>
    <property type="match status" value="1"/>
</dbReference>
<evidence type="ECO:0000313" key="7">
    <source>
        <dbReference type="Proteomes" id="UP000672097"/>
    </source>
</evidence>
<dbReference type="InterPro" id="IPR005471">
    <property type="entry name" value="Tscrpt_reg_IclR_N"/>
</dbReference>
<keyword evidence="7" id="KW-1185">Reference proteome</keyword>
<sequence length="245" mass="25607">MPRPSSAPSLADQHAAPGGVAAVDRALTLLLAFEQGESELSLTTLAQRTGLYKSTALRLIASLEHAGLLSKGNQGYRLGAAVARLHRHYTASFSLQDQVMPVLNDLVARTQESAAFHVRQGEQRLCLYRVDSPHPLRDHVRAGDLLPLNQGAGGRVLLAFSGQRGKLYADIRAAGVATLHGDRIDGLSGISAPVFGPAGELLGALTLTLPSTRWGPGLEAATLAAAQGLSHSLGGGEWGHPPNSA</sequence>
<dbReference type="RefSeq" id="WP_210811035.1">
    <property type="nucleotide sequence ID" value="NZ_JAGQDG010000008.1"/>
</dbReference>
<dbReference type="PROSITE" id="PS51077">
    <property type="entry name" value="HTH_ICLR"/>
    <property type="match status" value="1"/>
</dbReference>
<dbReference type="SMART" id="SM00346">
    <property type="entry name" value="HTH_ICLR"/>
    <property type="match status" value="1"/>
</dbReference>
<dbReference type="InterPro" id="IPR036388">
    <property type="entry name" value="WH-like_DNA-bd_sf"/>
</dbReference>
<dbReference type="PANTHER" id="PTHR30136:SF39">
    <property type="entry name" value="TRANSCRIPTIONAL REGULATORY PROTEIN"/>
    <property type="match status" value="1"/>
</dbReference>
<organism evidence="6 7">
    <name type="scientific">Ideonella paludis</name>
    <dbReference type="NCBI Taxonomy" id="1233411"/>
    <lineage>
        <taxon>Bacteria</taxon>
        <taxon>Pseudomonadati</taxon>
        <taxon>Pseudomonadota</taxon>
        <taxon>Betaproteobacteria</taxon>
        <taxon>Burkholderiales</taxon>
        <taxon>Sphaerotilaceae</taxon>
        <taxon>Ideonella</taxon>
    </lineage>
</organism>
<dbReference type="PROSITE" id="PS51078">
    <property type="entry name" value="ICLR_ED"/>
    <property type="match status" value="1"/>
</dbReference>
<protein>
    <submittedName>
        <fullName evidence="6">IclR family transcriptional regulator</fullName>
    </submittedName>
</protein>
<dbReference type="InterPro" id="IPR050707">
    <property type="entry name" value="HTH_MetabolicPath_Reg"/>
</dbReference>
<dbReference type="InterPro" id="IPR029016">
    <property type="entry name" value="GAF-like_dom_sf"/>
</dbReference>
<dbReference type="SUPFAM" id="SSF46785">
    <property type="entry name" value="Winged helix' DNA-binding domain"/>
    <property type="match status" value="1"/>
</dbReference>
<keyword evidence="1" id="KW-0805">Transcription regulation</keyword>